<comment type="caution">
    <text evidence="1">The sequence shown here is derived from an EMBL/GenBank/DDBJ whole genome shotgun (WGS) entry which is preliminary data.</text>
</comment>
<sequence>MTEVLFYHLTESKLEDALPALLEKSVERGWRVVVQTNEEARRDSLDAHLWTYREDSFLPHGTDAGEHIGLQPVLLTAGPGNVNEATVRFVVDGAEPPPLDPYERVVFMFDGYDTEQVENARSQWKRLKGEGHTLTYWQQSPEGRWVKKA</sequence>
<protein>
    <submittedName>
        <fullName evidence="1">DNA polymerase III subunit chi</fullName>
    </submittedName>
</protein>
<keyword evidence="2" id="KW-1185">Reference proteome</keyword>
<dbReference type="InterPro" id="IPR007459">
    <property type="entry name" value="DNA_pol3_chi"/>
</dbReference>
<accession>A0ABN7JKC8</accession>
<dbReference type="PANTHER" id="PTHR38767">
    <property type="entry name" value="DNA POLYMERASE III SUBUNIT CHI"/>
    <property type="match status" value="1"/>
</dbReference>
<reference evidence="1 2" key="1">
    <citation type="submission" date="2020-11" db="EMBL/GenBank/DDBJ databases">
        <authorList>
            <person name="Lassalle F."/>
        </authorList>
    </citation>
    <scope>NUCLEOTIDE SEQUENCE [LARGE SCALE GENOMIC DNA]</scope>
    <source>
        <strain evidence="1 2">JC140</strain>
    </source>
</reference>
<dbReference type="InterPro" id="IPR036768">
    <property type="entry name" value="PolIII_chi_sf"/>
</dbReference>
<dbReference type="PANTHER" id="PTHR38767:SF1">
    <property type="entry name" value="DNA POLYMERASE III SUBUNIT CHI"/>
    <property type="match status" value="1"/>
</dbReference>
<gene>
    <name evidence="1" type="ORF">REJC140_03246</name>
</gene>
<dbReference type="Proteomes" id="UP000606921">
    <property type="component" value="Unassembled WGS sequence"/>
</dbReference>
<proteinExistence type="predicted"/>
<dbReference type="Gene3D" id="3.40.50.10110">
    <property type="entry name" value="DNA polymerase III subunit chi"/>
    <property type="match status" value="1"/>
</dbReference>
<dbReference type="RefSeq" id="WP_142521166.1">
    <property type="nucleotide sequence ID" value="NZ_CABFWF030000010.1"/>
</dbReference>
<evidence type="ECO:0000313" key="2">
    <source>
        <dbReference type="Proteomes" id="UP000606921"/>
    </source>
</evidence>
<organism evidence="1 2">
    <name type="scientific">Pseudorhizobium endolithicum</name>
    <dbReference type="NCBI Taxonomy" id="1191678"/>
    <lineage>
        <taxon>Bacteria</taxon>
        <taxon>Pseudomonadati</taxon>
        <taxon>Pseudomonadota</taxon>
        <taxon>Alphaproteobacteria</taxon>
        <taxon>Hyphomicrobiales</taxon>
        <taxon>Rhizobiaceae</taxon>
        <taxon>Rhizobium/Agrobacterium group</taxon>
        <taxon>Pseudorhizobium</taxon>
    </lineage>
</organism>
<dbReference type="Pfam" id="PF04364">
    <property type="entry name" value="DNA_pol3_chi"/>
    <property type="match status" value="1"/>
</dbReference>
<dbReference type="EMBL" id="CABFWF030000010">
    <property type="protein sequence ID" value="CAD7033889.1"/>
    <property type="molecule type" value="Genomic_DNA"/>
</dbReference>
<name>A0ABN7JKC8_9HYPH</name>
<evidence type="ECO:0000313" key="1">
    <source>
        <dbReference type="EMBL" id="CAD7033889.1"/>
    </source>
</evidence>
<dbReference type="SUPFAM" id="SSF102400">
    <property type="entry name" value="DNA polymerase III chi subunit"/>
    <property type="match status" value="1"/>
</dbReference>
<dbReference type="NCBIfam" id="NF004347">
    <property type="entry name" value="PRK05728.1-4"/>
    <property type="match status" value="1"/>
</dbReference>